<proteinExistence type="predicted"/>
<gene>
    <name evidence="2" type="ORF">ABNX05_00385</name>
</gene>
<dbReference type="RefSeq" id="WP_349657864.1">
    <property type="nucleotide sequence ID" value="NZ_JBEGDG010000001.1"/>
</dbReference>
<dbReference type="InterPro" id="IPR025110">
    <property type="entry name" value="AMP-bd_C"/>
</dbReference>
<accession>A0ABV1MKP8</accession>
<dbReference type="Proteomes" id="UP001478862">
    <property type="component" value="Unassembled WGS sequence"/>
</dbReference>
<organism evidence="2 3">
    <name type="scientific">Lysinibacillus zambalensis</name>
    <dbReference type="NCBI Taxonomy" id="3160866"/>
    <lineage>
        <taxon>Bacteria</taxon>
        <taxon>Bacillati</taxon>
        <taxon>Bacillota</taxon>
        <taxon>Bacilli</taxon>
        <taxon>Bacillales</taxon>
        <taxon>Bacillaceae</taxon>
        <taxon>Lysinibacillus</taxon>
    </lineage>
</organism>
<sequence>MRFEDRNGMYVEKNNGDFYQEVMRFRNALLKLGIKKGIMFTRSAISEEALIAHCRERLAKFKVPDRIEFVIDFPRTLVGKIQKHVLRNAVFR</sequence>
<evidence type="ECO:0000259" key="1">
    <source>
        <dbReference type="Pfam" id="PF13193"/>
    </source>
</evidence>
<name>A0ABV1MKP8_9BACI</name>
<dbReference type="InterPro" id="IPR045851">
    <property type="entry name" value="AMP-bd_C_sf"/>
</dbReference>
<dbReference type="Pfam" id="PF13193">
    <property type="entry name" value="AMP-binding_C"/>
    <property type="match status" value="1"/>
</dbReference>
<evidence type="ECO:0000313" key="3">
    <source>
        <dbReference type="Proteomes" id="UP001478862"/>
    </source>
</evidence>
<keyword evidence="3" id="KW-1185">Reference proteome</keyword>
<evidence type="ECO:0000313" key="2">
    <source>
        <dbReference type="EMBL" id="MEQ6353071.1"/>
    </source>
</evidence>
<protein>
    <recommendedName>
        <fullName evidence="1">AMP-binding enzyme C-terminal domain-containing protein</fullName>
    </recommendedName>
</protein>
<reference evidence="2 3" key="1">
    <citation type="submission" date="2024-06" db="EMBL/GenBank/DDBJ databases">
        <title>Lysinibacillus zambalefons sp. nov., a Novel Firmicute Isolated from the Poon Bato Zambales Hyperalkaline Spring.</title>
        <authorList>
            <person name="Aja J.A."/>
            <person name="Lazaro J.E.H."/>
            <person name="Llorin L.D."/>
            <person name="Lim K.R."/>
            <person name="Teodosio J."/>
            <person name="Dalisay D.S."/>
        </authorList>
    </citation>
    <scope>NUCLEOTIDE SEQUENCE [LARGE SCALE GENOMIC DNA]</scope>
    <source>
        <strain evidence="2 3">M3</strain>
    </source>
</reference>
<dbReference type="SUPFAM" id="SSF56801">
    <property type="entry name" value="Acetyl-CoA synthetase-like"/>
    <property type="match status" value="1"/>
</dbReference>
<comment type="caution">
    <text evidence="2">The sequence shown here is derived from an EMBL/GenBank/DDBJ whole genome shotgun (WGS) entry which is preliminary data.</text>
</comment>
<feature type="domain" description="AMP-binding enzyme C-terminal" evidence="1">
    <location>
        <begin position="44"/>
        <end position="80"/>
    </location>
</feature>
<dbReference type="EMBL" id="JBEGDG010000001">
    <property type="protein sequence ID" value="MEQ6353071.1"/>
    <property type="molecule type" value="Genomic_DNA"/>
</dbReference>
<dbReference type="Gene3D" id="3.30.300.30">
    <property type="match status" value="1"/>
</dbReference>